<dbReference type="PANTHER" id="PTHR33867">
    <property type="entry name" value="RIBOSOME MATURATION FACTOR RIMP"/>
    <property type="match status" value="1"/>
</dbReference>
<dbReference type="HAMAP" id="MF_01077">
    <property type="entry name" value="RimP"/>
    <property type="match status" value="1"/>
</dbReference>
<proteinExistence type="inferred from homology"/>
<dbReference type="EMBL" id="VSSQ01000032">
    <property type="protein sequence ID" value="MPL66363.1"/>
    <property type="molecule type" value="Genomic_DNA"/>
</dbReference>
<gene>
    <name evidence="1" type="primary">rimP_5</name>
    <name evidence="1" type="ORF">SDC9_12036</name>
</gene>
<dbReference type="PANTHER" id="PTHR33867:SF1">
    <property type="entry name" value="RIBOSOME MATURATION FACTOR RIMP"/>
    <property type="match status" value="1"/>
</dbReference>
<dbReference type="GO" id="GO:0006412">
    <property type="term" value="P:translation"/>
    <property type="evidence" value="ECO:0007669"/>
    <property type="project" value="TreeGrafter"/>
</dbReference>
<dbReference type="SUPFAM" id="SSF75420">
    <property type="entry name" value="YhbC-like, N-terminal domain"/>
    <property type="match status" value="1"/>
</dbReference>
<dbReference type="InterPro" id="IPR035956">
    <property type="entry name" value="RimP_N_sf"/>
</dbReference>
<dbReference type="GO" id="GO:0005829">
    <property type="term" value="C:cytosol"/>
    <property type="evidence" value="ECO:0007669"/>
    <property type="project" value="TreeGrafter"/>
</dbReference>
<accession>A0A644THG3</accession>
<dbReference type="GO" id="GO:0000028">
    <property type="term" value="P:ribosomal small subunit assembly"/>
    <property type="evidence" value="ECO:0007669"/>
    <property type="project" value="TreeGrafter"/>
</dbReference>
<protein>
    <submittedName>
        <fullName evidence="1">Ribosome maturation factor RimP</fullName>
    </submittedName>
</protein>
<comment type="caution">
    <text evidence="1">The sequence shown here is derived from an EMBL/GenBank/DDBJ whole genome shotgun (WGS) entry which is preliminary data.</text>
</comment>
<sequence length="149" mass="16532">MVEDREVEDRIGSILEKAGLFLLEFGLARHRGGLRVKAVIYSPQGTGTEECTKAYRLILPQIQTLLGVQDPDMEISSPGIDRILRGEREWKAFAGKAIKLLLKGSTEWVPGRLLSYSEGKIEFQQGTERALIDISSVAKARLDSMSKGE</sequence>
<reference evidence="1" key="1">
    <citation type="submission" date="2019-08" db="EMBL/GenBank/DDBJ databases">
        <authorList>
            <person name="Kucharzyk K."/>
            <person name="Murdoch R.W."/>
            <person name="Higgins S."/>
            <person name="Loffler F."/>
        </authorList>
    </citation>
    <scope>NUCLEOTIDE SEQUENCE</scope>
</reference>
<dbReference type="InterPro" id="IPR003728">
    <property type="entry name" value="Ribosome_maturation_RimP"/>
</dbReference>
<dbReference type="AlphaFoldDB" id="A0A644THG3"/>
<organism evidence="1">
    <name type="scientific">bioreactor metagenome</name>
    <dbReference type="NCBI Taxonomy" id="1076179"/>
    <lineage>
        <taxon>unclassified sequences</taxon>
        <taxon>metagenomes</taxon>
        <taxon>ecological metagenomes</taxon>
    </lineage>
</organism>
<evidence type="ECO:0000313" key="1">
    <source>
        <dbReference type="EMBL" id="MPL66363.1"/>
    </source>
</evidence>
<name>A0A644THG3_9ZZZZ</name>